<organism evidence="1 2">
    <name type="scientific">Paenibacillus typhae</name>
    <dbReference type="NCBI Taxonomy" id="1174501"/>
    <lineage>
        <taxon>Bacteria</taxon>
        <taxon>Bacillati</taxon>
        <taxon>Bacillota</taxon>
        <taxon>Bacilli</taxon>
        <taxon>Bacillales</taxon>
        <taxon>Paenibacillaceae</taxon>
        <taxon>Paenibacillus</taxon>
    </lineage>
</organism>
<dbReference type="AlphaFoldDB" id="A0A1G8II77"/>
<protein>
    <recommendedName>
        <fullName evidence="3">DUF4432 domain-containing protein</fullName>
    </recommendedName>
</protein>
<keyword evidence="2" id="KW-1185">Reference proteome</keyword>
<dbReference type="InterPro" id="IPR014718">
    <property type="entry name" value="GH-type_carb-bd"/>
</dbReference>
<dbReference type="InterPro" id="IPR027839">
    <property type="entry name" value="DUF4432"/>
</dbReference>
<dbReference type="GO" id="GO:0030246">
    <property type="term" value="F:carbohydrate binding"/>
    <property type="evidence" value="ECO:0007669"/>
    <property type="project" value="InterPro"/>
</dbReference>
<dbReference type="Proteomes" id="UP000199050">
    <property type="component" value="Unassembled WGS sequence"/>
</dbReference>
<proteinExistence type="predicted"/>
<dbReference type="RefSeq" id="WP_090712634.1">
    <property type="nucleotide sequence ID" value="NZ_CBCSKY010000001.1"/>
</dbReference>
<accession>A0A1G8II77</accession>
<evidence type="ECO:0000313" key="2">
    <source>
        <dbReference type="Proteomes" id="UP000199050"/>
    </source>
</evidence>
<sequence>MNNEQLSKLTLGQLEPGIPHALPGGGYVALEVLTDRFSSRMHQLTVSNGRLIYTVILERGMDIGELRLDAGKISWERDMRYLLHPVHVDLTDNEHSGWDSGFYAAVAAIGPEIFGTPDEVRTVHGTGSYSPALPESVLLSWDERQITLEGKVPLRGYEAVPVYDKVIRIITCYGAATLLREDTVRNLTDIARPVDDGYHIQLAGPYMSEGGSYILPVPPGKMLLRDAAPPEENPCAVYDTMTRLDPIRCYQYVPEPVEGLAALPLVRDYWNDIEGDSALTAEMLVNAGQDTAAYVIRSLRCYPRSLIAKRATRDWMYALEPCKTRPNSLKQKTIDGEIVYVGPHGECKGWIILGATHDPQEIATLTQMIRSAAE</sequence>
<dbReference type="Gene3D" id="2.70.98.10">
    <property type="match status" value="1"/>
</dbReference>
<dbReference type="STRING" id="1174501.SAMN05216192_103250"/>
<reference evidence="2" key="1">
    <citation type="submission" date="2016-10" db="EMBL/GenBank/DDBJ databases">
        <authorList>
            <person name="Varghese N."/>
            <person name="Submissions S."/>
        </authorList>
    </citation>
    <scope>NUCLEOTIDE SEQUENCE [LARGE SCALE GENOMIC DNA]</scope>
    <source>
        <strain evidence="2">CGMCC 1.11012</strain>
    </source>
</reference>
<evidence type="ECO:0008006" key="3">
    <source>
        <dbReference type="Google" id="ProtNLM"/>
    </source>
</evidence>
<name>A0A1G8II77_9BACL</name>
<dbReference type="OrthoDB" id="9791280at2"/>
<gene>
    <name evidence="1" type="ORF">SAMN05216192_103250</name>
</gene>
<dbReference type="Pfam" id="PF14486">
    <property type="entry name" value="DUF4432"/>
    <property type="match status" value="1"/>
</dbReference>
<dbReference type="EMBL" id="FNDX01000003">
    <property type="protein sequence ID" value="SDI18709.1"/>
    <property type="molecule type" value="Genomic_DNA"/>
</dbReference>
<evidence type="ECO:0000313" key="1">
    <source>
        <dbReference type="EMBL" id="SDI18709.1"/>
    </source>
</evidence>